<keyword evidence="3" id="KW-0809">Transit peptide</keyword>
<evidence type="ECO:0000256" key="5">
    <source>
        <dbReference type="ARBA" id="ARBA00023128"/>
    </source>
</evidence>
<dbReference type="GO" id="GO:0005763">
    <property type="term" value="C:mitochondrial small ribosomal subunit"/>
    <property type="evidence" value="ECO:0007669"/>
    <property type="project" value="TreeGrafter"/>
</dbReference>
<evidence type="ECO:0000256" key="6">
    <source>
        <dbReference type="ARBA" id="ARBA00023274"/>
    </source>
</evidence>
<sequence length="335" mass="39282">VIGMQSISRRTLHCSAAVARGRHVFYNIHKKVTDPAKQDPEYFEKAARDLPLDEHYIDALGKLYYEKIGSERDLGLKAQDNLVADRVKFGLPDLDLNAPRYPYKNLDVLNDAPECVKKIFSIGFGTRRDMSSEWKAQLIGKVNQHSLDTSSLEMKIAWMTALIRHWSLLVEDISKTTPKKPTWLTHRIWLIINSRRKSLRLLRERNAEAFERVINELKIAYHVQKQPEHVKTRKAWAEAQLRARVEREKERRLEELHQQYLTEKKEKSEEIEKRRQVLRREQQEVEQRLRGLLVLEGKATDIVGQYRPSLIGNLSEVVMHSALFYHPKPNMVKQH</sequence>
<keyword evidence="6" id="KW-0687">Ribonucleoprotein</keyword>
<comment type="subcellular location">
    <subcellularLocation>
        <location evidence="1">Mitochondrion</location>
    </subcellularLocation>
</comment>
<feature type="coiled-coil region" evidence="9">
    <location>
        <begin position="246"/>
        <end position="288"/>
    </location>
</feature>
<dbReference type="OrthoDB" id="441444at2759"/>
<dbReference type="Proteomes" id="UP000025227">
    <property type="component" value="Unplaced"/>
</dbReference>
<dbReference type="AlphaFoldDB" id="A0A7I4XV14"/>
<dbReference type="PANTHER" id="PTHR46685:SF1">
    <property type="entry name" value="SMALL RIBOSOMAL SUBUNIT PROTEIN US15M"/>
    <property type="match status" value="1"/>
</dbReference>
<keyword evidence="9" id="KW-0175">Coiled coil</keyword>
<organism evidence="10 11">
    <name type="scientific">Haemonchus contortus</name>
    <name type="common">Barber pole worm</name>
    <dbReference type="NCBI Taxonomy" id="6289"/>
    <lineage>
        <taxon>Eukaryota</taxon>
        <taxon>Metazoa</taxon>
        <taxon>Ecdysozoa</taxon>
        <taxon>Nematoda</taxon>
        <taxon>Chromadorea</taxon>
        <taxon>Rhabditida</taxon>
        <taxon>Rhabditina</taxon>
        <taxon>Rhabditomorpha</taxon>
        <taxon>Strongyloidea</taxon>
        <taxon>Trichostrongylidae</taxon>
        <taxon>Haemonchus</taxon>
    </lineage>
</organism>
<protein>
    <recommendedName>
        <fullName evidence="7">Small ribosomal subunit protein uS15m</fullName>
    </recommendedName>
    <alternativeName>
        <fullName evidence="8">28S ribosomal protein S15, mitochondrial</fullName>
    </alternativeName>
</protein>
<dbReference type="WBParaSite" id="HCON_00010250-00001">
    <property type="protein sequence ID" value="HCON_00010250-00001"/>
    <property type="gene ID" value="HCON_00010250"/>
</dbReference>
<evidence type="ECO:0000256" key="4">
    <source>
        <dbReference type="ARBA" id="ARBA00022980"/>
    </source>
</evidence>
<accession>A0A7I4XV14</accession>
<dbReference type="SUPFAM" id="SSF47060">
    <property type="entry name" value="S15/NS1 RNA-binding domain"/>
    <property type="match status" value="1"/>
</dbReference>
<evidence type="ECO:0000256" key="9">
    <source>
        <dbReference type="SAM" id="Coils"/>
    </source>
</evidence>
<dbReference type="GO" id="GO:0003723">
    <property type="term" value="F:RNA binding"/>
    <property type="evidence" value="ECO:0007669"/>
    <property type="project" value="TreeGrafter"/>
</dbReference>
<keyword evidence="10" id="KW-1185">Reference proteome</keyword>
<evidence type="ECO:0000256" key="3">
    <source>
        <dbReference type="ARBA" id="ARBA00022946"/>
    </source>
</evidence>
<dbReference type="GO" id="GO:0032543">
    <property type="term" value="P:mitochondrial translation"/>
    <property type="evidence" value="ECO:0007669"/>
    <property type="project" value="TreeGrafter"/>
</dbReference>
<comment type="similarity">
    <text evidence="2">Belongs to the universal ribosomal protein uS15 family.</text>
</comment>
<dbReference type="InterPro" id="IPR052137">
    <property type="entry name" value="uS15_ribosomal"/>
</dbReference>
<name>A0A7I4XV14_HAECO</name>
<dbReference type="OMA" id="LTHRIWL"/>
<dbReference type="InterPro" id="IPR009068">
    <property type="entry name" value="uS15_NS1_RNA-bd_sf"/>
</dbReference>
<dbReference type="PANTHER" id="PTHR46685">
    <property type="entry name" value="28S RIBOSOMAL PROTEIN S15, MITOCHONDRIAL"/>
    <property type="match status" value="1"/>
</dbReference>
<keyword evidence="5" id="KW-0496">Mitochondrion</keyword>
<dbReference type="GO" id="GO:0003735">
    <property type="term" value="F:structural constituent of ribosome"/>
    <property type="evidence" value="ECO:0007669"/>
    <property type="project" value="TreeGrafter"/>
</dbReference>
<reference evidence="11" key="1">
    <citation type="submission" date="2020-12" db="UniProtKB">
        <authorList>
            <consortium name="WormBaseParasite"/>
        </authorList>
    </citation>
    <scope>IDENTIFICATION</scope>
    <source>
        <strain evidence="11">MHco3</strain>
    </source>
</reference>
<evidence type="ECO:0000313" key="11">
    <source>
        <dbReference type="WBParaSite" id="HCON_00010250-00001"/>
    </source>
</evidence>
<evidence type="ECO:0000313" key="10">
    <source>
        <dbReference type="Proteomes" id="UP000025227"/>
    </source>
</evidence>
<evidence type="ECO:0000256" key="7">
    <source>
        <dbReference type="ARBA" id="ARBA00035249"/>
    </source>
</evidence>
<dbReference type="Gene3D" id="1.10.287.10">
    <property type="entry name" value="S15/NS1, RNA-binding"/>
    <property type="match status" value="1"/>
</dbReference>
<evidence type="ECO:0000256" key="8">
    <source>
        <dbReference type="ARBA" id="ARBA00035528"/>
    </source>
</evidence>
<keyword evidence="4" id="KW-0689">Ribosomal protein</keyword>
<evidence type="ECO:0000256" key="1">
    <source>
        <dbReference type="ARBA" id="ARBA00004173"/>
    </source>
</evidence>
<proteinExistence type="inferred from homology"/>
<evidence type="ECO:0000256" key="2">
    <source>
        <dbReference type="ARBA" id="ARBA00008434"/>
    </source>
</evidence>